<dbReference type="InterPro" id="IPR013519">
    <property type="entry name" value="Int_alpha_beta-p"/>
</dbReference>
<dbReference type="Pfam" id="PF18962">
    <property type="entry name" value="Por_Secre_tail"/>
    <property type="match status" value="1"/>
</dbReference>
<dbReference type="InterPro" id="IPR026444">
    <property type="entry name" value="Secre_tail"/>
</dbReference>
<dbReference type="InterPro" id="IPR013517">
    <property type="entry name" value="FG-GAP"/>
</dbReference>
<evidence type="ECO:0000259" key="2">
    <source>
        <dbReference type="Pfam" id="PF18962"/>
    </source>
</evidence>
<dbReference type="Gene3D" id="2.130.10.10">
    <property type="entry name" value="YVTN repeat-like/Quinoprotein amine dehydrogenase"/>
    <property type="match status" value="1"/>
</dbReference>
<dbReference type="Proteomes" id="UP001500433">
    <property type="component" value="Unassembled WGS sequence"/>
</dbReference>
<dbReference type="SUPFAM" id="SSF50965">
    <property type="entry name" value="Galactose oxidase, central domain"/>
    <property type="match status" value="2"/>
</dbReference>
<accession>A0ABP9F169</accession>
<keyword evidence="4" id="KW-1185">Reference proteome</keyword>
<gene>
    <name evidence="3" type="ORF">GCM10023311_15340</name>
</gene>
<dbReference type="InterPro" id="IPR011043">
    <property type="entry name" value="Gal_Oxase/kelch_b-propeller"/>
</dbReference>
<reference evidence="4" key="1">
    <citation type="journal article" date="2019" name="Int. J. Syst. Evol. Microbiol.">
        <title>The Global Catalogue of Microorganisms (GCM) 10K type strain sequencing project: providing services to taxonomists for standard genome sequencing and annotation.</title>
        <authorList>
            <consortium name="The Broad Institute Genomics Platform"/>
            <consortium name="The Broad Institute Genome Sequencing Center for Infectious Disease"/>
            <person name="Wu L."/>
            <person name="Ma J."/>
        </authorList>
    </citation>
    <scope>NUCLEOTIDE SEQUENCE [LARGE SCALE GENOMIC DNA]</scope>
    <source>
        <strain evidence="4">JCM 18274</strain>
    </source>
</reference>
<keyword evidence="1" id="KW-0732">Signal</keyword>
<protein>
    <recommendedName>
        <fullName evidence="2">Secretion system C-terminal sorting domain-containing protein</fullName>
    </recommendedName>
</protein>
<evidence type="ECO:0000313" key="4">
    <source>
        <dbReference type="Proteomes" id="UP001500433"/>
    </source>
</evidence>
<name>A0ABP9F169_9FLAO</name>
<dbReference type="RefSeq" id="WP_345273533.1">
    <property type="nucleotide sequence ID" value="NZ_BAABJH010000001.1"/>
</dbReference>
<evidence type="ECO:0000256" key="1">
    <source>
        <dbReference type="ARBA" id="ARBA00022729"/>
    </source>
</evidence>
<dbReference type="EMBL" id="BAABJH010000001">
    <property type="protein sequence ID" value="GAA4891859.1"/>
    <property type="molecule type" value="Genomic_DNA"/>
</dbReference>
<dbReference type="PROSITE" id="PS51470">
    <property type="entry name" value="FG_GAP"/>
    <property type="match status" value="1"/>
</dbReference>
<organism evidence="3 4">
    <name type="scientific">Flaviramulus aquimarinus</name>
    <dbReference type="NCBI Taxonomy" id="1170456"/>
    <lineage>
        <taxon>Bacteria</taxon>
        <taxon>Pseudomonadati</taxon>
        <taxon>Bacteroidota</taxon>
        <taxon>Flavobacteriia</taxon>
        <taxon>Flavobacteriales</taxon>
        <taxon>Flavobacteriaceae</taxon>
        <taxon>Flaviramulus</taxon>
    </lineage>
</organism>
<dbReference type="PANTHER" id="PTHR36220:SF1">
    <property type="entry name" value="GAMMA TUBULIN COMPLEX COMPONENT C-TERMINAL DOMAIN-CONTAINING PROTEIN"/>
    <property type="match status" value="1"/>
</dbReference>
<dbReference type="NCBIfam" id="TIGR04183">
    <property type="entry name" value="Por_Secre_tail"/>
    <property type="match status" value="1"/>
</dbReference>
<dbReference type="Pfam" id="PF14312">
    <property type="entry name" value="FG-GAP_2"/>
    <property type="match status" value="3"/>
</dbReference>
<sequence length="508" mass="54395">MKHLLLVLVCPIFLFSQTQIGNNIVGESADDALGESISLSADGTILAIGSSDSGYVKVFENQSGIWSQIGLDIENEIESDSSGKSVSLSEDGSIIAIGAPKNYSTGNNSGHVRIYKNQSGVWTQIGNDIIGEAIEDESGRSVSISSDGNIVAIGAPYNNDNGIESGHVRVFENQSGVWTQIGNDIDGQAAGDLSGNHISLSADGTTVAIGATGNDWNGNNSGDVRVFKNESGEWIQIGNSIYGEVEGDEFGGSVSLSADGKTIAIGAPYNDGNGNNSGHVKVYQLEFIDDWHYNCYAVYDYWGYYLYDDCYWEYYATDTWVRLGSVIDGEAENDQSGRTVSLSSDGTILAIGATGNDANGNNSGHVRIYQNQSGVWNQLGSDINGEAAGDLLAYSLSISANSNVLAIGAVANNSWSGQVKVYNLSTLLSIDEFTVSQLSLYPNPANNQFTIQLSNNLQLQNVNIYNSLGQFLISDKNRILKINNLSPGMYFVEIETNKGKVSKKLMVE</sequence>
<comment type="caution">
    <text evidence="3">The sequence shown here is derived from an EMBL/GenBank/DDBJ whole genome shotgun (WGS) entry which is preliminary data.</text>
</comment>
<feature type="domain" description="Secretion system C-terminal sorting" evidence="2">
    <location>
        <begin position="440"/>
        <end position="507"/>
    </location>
</feature>
<evidence type="ECO:0000313" key="3">
    <source>
        <dbReference type="EMBL" id="GAA4891859.1"/>
    </source>
</evidence>
<dbReference type="PANTHER" id="PTHR36220">
    <property type="entry name" value="UNNAMED PRODUCT"/>
    <property type="match status" value="1"/>
</dbReference>
<proteinExistence type="predicted"/>
<dbReference type="InterPro" id="IPR015943">
    <property type="entry name" value="WD40/YVTN_repeat-like_dom_sf"/>
</dbReference>